<feature type="compositionally biased region" description="Basic residues" evidence="1">
    <location>
        <begin position="1"/>
        <end position="15"/>
    </location>
</feature>
<feature type="compositionally biased region" description="Basic residues" evidence="1">
    <location>
        <begin position="34"/>
        <end position="51"/>
    </location>
</feature>
<dbReference type="EMBL" id="JANPWB010000013">
    <property type="protein sequence ID" value="KAJ1106786.1"/>
    <property type="molecule type" value="Genomic_DNA"/>
</dbReference>
<feature type="region of interest" description="Disordered" evidence="1">
    <location>
        <begin position="1"/>
        <end position="66"/>
    </location>
</feature>
<evidence type="ECO:0000313" key="2">
    <source>
        <dbReference type="EMBL" id="KAJ1106786.1"/>
    </source>
</evidence>
<dbReference type="Proteomes" id="UP001066276">
    <property type="component" value="Chromosome 9"/>
</dbReference>
<reference evidence="2" key="1">
    <citation type="journal article" date="2022" name="bioRxiv">
        <title>Sequencing and chromosome-scale assembly of the giantPleurodeles waltlgenome.</title>
        <authorList>
            <person name="Brown T."/>
            <person name="Elewa A."/>
            <person name="Iarovenko S."/>
            <person name="Subramanian E."/>
            <person name="Araus A.J."/>
            <person name="Petzold A."/>
            <person name="Susuki M."/>
            <person name="Suzuki K.-i.T."/>
            <person name="Hayashi T."/>
            <person name="Toyoda A."/>
            <person name="Oliveira C."/>
            <person name="Osipova E."/>
            <person name="Leigh N.D."/>
            <person name="Simon A."/>
            <person name="Yun M.H."/>
        </authorList>
    </citation>
    <scope>NUCLEOTIDE SEQUENCE</scope>
    <source>
        <strain evidence="2">20211129_DDA</strain>
        <tissue evidence="2">Liver</tissue>
    </source>
</reference>
<sequence>MKRRGRRPTGQRRKAWTTGSSEAGPGDSPAVQSRPHRQQNAGRKRTGRSRWSHLGTKETDSGKQDASACCASGEAWQTQKYYPVAQVHLQWRGENEMLKVGVLPHLEEDIIIGTDYADFPTLLTKAGQEHTLKSWWEDVPFEAGVGLSRDPKVPLTGREKRVQRKQYWKASETNPEMV</sequence>
<accession>A0AAV7MSR5</accession>
<name>A0AAV7MSR5_PLEWA</name>
<evidence type="ECO:0000313" key="3">
    <source>
        <dbReference type="Proteomes" id="UP001066276"/>
    </source>
</evidence>
<organism evidence="2 3">
    <name type="scientific">Pleurodeles waltl</name>
    <name type="common">Iberian ribbed newt</name>
    <dbReference type="NCBI Taxonomy" id="8319"/>
    <lineage>
        <taxon>Eukaryota</taxon>
        <taxon>Metazoa</taxon>
        <taxon>Chordata</taxon>
        <taxon>Craniata</taxon>
        <taxon>Vertebrata</taxon>
        <taxon>Euteleostomi</taxon>
        <taxon>Amphibia</taxon>
        <taxon>Batrachia</taxon>
        <taxon>Caudata</taxon>
        <taxon>Salamandroidea</taxon>
        <taxon>Salamandridae</taxon>
        <taxon>Pleurodelinae</taxon>
        <taxon>Pleurodeles</taxon>
    </lineage>
</organism>
<protein>
    <submittedName>
        <fullName evidence="2">Uncharacterized protein</fullName>
    </submittedName>
</protein>
<proteinExistence type="predicted"/>
<gene>
    <name evidence="2" type="ORF">NDU88_004184</name>
</gene>
<keyword evidence="3" id="KW-1185">Reference proteome</keyword>
<comment type="caution">
    <text evidence="2">The sequence shown here is derived from an EMBL/GenBank/DDBJ whole genome shotgun (WGS) entry which is preliminary data.</text>
</comment>
<evidence type="ECO:0000256" key="1">
    <source>
        <dbReference type="SAM" id="MobiDB-lite"/>
    </source>
</evidence>
<dbReference type="AlphaFoldDB" id="A0AAV7MSR5"/>